<evidence type="ECO:0000313" key="1">
    <source>
        <dbReference type="EMBL" id="KAL2344994.1"/>
    </source>
</evidence>
<name>A0ABD1NA45_9FABA</name>
<reference evidence="1 2" key="1">
    <citation type="submission" date="2024-08" db="EMBL/GenBank/DDBJ databases">
        <title>Insights into the chromosomal genome structure of Flemingia macrophylla.</title>
        <authorList>
            <person name="Ding Y."/>
            <person name="Zhao Y."/>
            <person name="Bi W."/>
            <person name="Wu M."/>
            <person name="Zhao G."/>
            <person name="Gong Y."/>
            <person name="Li W."/>
            <person name="Zhang P."/>
        </authorList>
    </citation>
    <scope>NUCLEOTIDE SEQUENCE [LARGE SCALE GENOMIC DNA]</scope>
    <source>
        <strain evidence="1">DYQJB</strain>
        <tissue evidence="1">Leaf</tissue>
    </source>
</reference>
<dbReference type="Proteomes" id="UP001603857">
    <property type="component" value="Unassembled WGS sequence"/>
</dbReference>
<dbReference type="AlphaFoldDB" id="A0ABD1NA45"/>
<gene>
    <name evidence="1" type="ORF">Fmac_006279</name>
</gene>
<organism evidence="1 2">
    <name type="scientific">Flemingia macrophylla</name>
    <dbReference type="NCBI Taxonomy" id="520843"/>
    <lineage>
        <taxon>Eukaryota</taxon>
        <taxon>Viridiplantae</taxon>
        <taxon>Streptophyta</taxon>
        <taxon>Embryophyta</taxon>
        <taxon>Tracheophyta</taxon>
        <taxon>Spermatophyta</taxon>
        <taxon>Magnoliopsida</taxon>
        <taxon>eudicotyledons</taxon>
        <taxon>Gunneridae</taxon>
        <taxon>Pentapetalae</taxon>
        <taxon>rosids</taxon>
        <taxon>fabids</taxon>
        <taxon>Fabales</taxon>
        <taxon>Fabaceae</taxon>
        <taxon>Papilionoideae</taxon>
        <taxon>50 kb inversion clade</taxon>
        <taxon>NPAAA clade</taxon>
        <taxon>indigoferoid/millettioid clade</taxon>
        <taxon>Phaseoleae</taxon>
        <taxon>Flemingia</taxon>
    </lineage>
</organism>
<keyword evidence="2" id="KW-1185">Reference proteome</keyword>
<dbReference type="EMBL" id="JBGMDY010000002">
    <property type="protein sequence ID" value="KAL2344994.1"/>
    <property type="molecule type" value="Genomic_DNA"/>
</dbReference>
<proteinExistence type="predicted"/>
<accession>A0ABD1NA45</accession>
<sequence>MHGVLKLVNAVDVASGLGFVLVEERGYFCVGGTLWVPFQYQRLRLLHEPEAILVGKAQARRR</sequence>
<protein>
    <submittedName>
        <fullName evidence="1">Uncharacterized protein</fullName>
    </submittedName>
</protein>
<evidence type="ECO:0000313" key="2">
    <source>
        <dbReference type="Proteomes" id="UP001603857"/>
    </source>
</evidence>
<comment type="caution">
    <text evidence="1">The sequence shown here is derived from an EMBL/GenBank/DDBJ whole genome shotgun (WGS) entry which is preliminary data.</text>
</comment>